<dbReference type="GO" id="GO:0032580">
    <property type="term" value="C:Golgi cisterna membrane"/>
    <property type="evidence" value="ECO:0007669"/>
    <property type="project" value="UniProtKB-SubCell"/>
</dbReference>
<keyword evidence="3 5" id="KW-0328">Glycosyltransferase</keyword>
<keyword evidence="5" id="KW-0333">Golgi apparatus</keyword>
<comment type="similarity">
    <text evidence="2 5">Belongs to the glycosyltransferase 10 family.</text>
</comment>
<dbReference type="InterPro" id="IPR001503">
    <property type="entry name" value="Glyco_trans_10"/>
</dbReference>
<accession>A0A0M3JEA4</accession>
<evidence type="ECO:0000256" key="2">
    <source>
        <dbReference type="ARBA" id="ARBA00008919"/>
    </source>
</evidence>
<dbReference type="GO" id="GO:0046920">
    <property type="term" value="F:alpha-(1-&gt;3)-fucosyltransferase activity"/>
    <property type="evidence" value="ECO:0007669"/>
    <property type="project" value="TreeGrafter"/>
</dbReference>
<keyword evidence="5" id="KW-0472">Membrane</keyword>
<dbReference type="WBParaSite" id="ASIM_0000594801-mRNA-1">
    <property type="protein sequence ID" value="ASIM_0000594801-mRNA-1"/>
    <property type="gene ID" value="ASIM_0000594801"/>
</dbReference>
<keyword evidence="5" id="KW-0812">Transmembrane</keyword>
<evidence type="ECO:0000256" key="5">
    <source>
        <dbReference type="RuleBase" id="RU003832"/>
    </source>
</evidence>
<evidence type="ECO:0000256" key="3">
    <source>
        <dbReference type="ARBA" id="ARBA00022676"/>
    </source>
</evidence>
<name>A0A0M3JEA4_ANISI</name>
<organism evidence="7">
    <name type="scientific">Anisakis simplex</name>
    <name type="common">Herring worm</name>
    <dbReference type="NCBI Taxonomy" id="6269"/>
    <lineage>
        <taxon>Eukaryota</taxon>
        <taxon>Metazoa</taxon>
        <taxon>Ecdysozoa</taxon>
        <taxon>Nematoda</taxon>
        <taxon>Chromadorea</taxon>
        <taxon>Rhabditida</taxon>
        <taxon>Spirurina</taxon>
        <taxon>Ascaridomorpha</taxon>
        <taxon>Ascaridoidea</taxon>
        <taxon>Anisakidae</taxon>
        <taxon>Anisakis</taxon>
        <taxon>Anisakis simplex complex</taxon>
    </lineage>
</organism>
<evidence type="ECO:0000259" key="6">
    <source>
        <dbReference type="Pfam" id="PF00852"/>
    </source>
</evidence>
<keyword evidence="4 5" id="KW-0808">Transferase</keyword>
<dbReference type="Pfam" id="PF00852">
    <property type="entry name" value="Glyco_transf_10"/>
    <property type="match status" value="1"/>
</dbReference>
<comment type="pathway">
    <text evidence="1">Protein modification; protein glycosylation.</text>
</comment>
<feature type="domain" description="Fucosyltransferase C-terminal" evidence="6">
    <location>
        <begin position="4"/>
        <end position="80"/>
    </location>
</feature>
<sequence length="103" mass="11943">LISAQHHFYLSFENSVCDAYATEKLFWPMQQLIVPIVLKRSIAMTFIPHGSFIAVDDFESPKHLADYLKRLLANKDEYLKLVIPHSFSRILSEKYPLPSLVHL</sequence>
<proteinExistence type="inferred from homology"/>
<protein>
    <recommendedName>
        <fullName evidence="5">Fucosyltransferase</fullName>
        <ecNumber evidence="5">2.4.1.-</ecNumber>
    </recommendedName>
</protein>
<reference evidence="7" key="1">
    <citation type="submission" date="2017-02" db="UniProtKB">
        <authorList>
            <consortium name="WormBaseParasite"/>
        </authorList>
    </citation>
    <scope>IDENTIFICATION</scope>
</reference>
<dbReference type="AlphaFoldDB" id="A0A0M3JEA4"/>
<dbReference type="InterPro" id="IPR038577">
    <property type="entry name" value="GT10-like_C_sf"/>
</dbReference>
<dbReference type="UniPathway" id="UPA00378"/>
<dbReference type="Gene3D" id="3.40.50.11660">
    <property type="entry name" value="Glycosyl transferase family 10, C-terminal domain"/>
    <property type="match status" value="1"/>
</dbReference>
<dbReference type="PANTHER" id="PTHR11929:SF145">
    <property type="entry name" value="ALPHA-(1,3)-FUCOSYLTRANSFERASE FUT-1"/>
    <property type="match status" value="1"/>
</dbReference>
<dbReference type="InterPro" id="IPR055270">
    <property type="entry name" value="Glyco_tran_10_C"/>
</dbReference>
<dbReference type="PANTHER" id="PTHR11929">
    <property type="entry name" value="ALPHA- 1,3 -FUCOSYLTRANSFERASE"/>
    <property type="match status" value="1"/>
</dbReference>
<dbReference type="EC" id="2.4.1.-" evidence="5"/>
<evidence type="ECO:0000313" key="7">
    <source>
        <dbReference type="WBParaSite" id="ASIM_0000594801-mRNA-1"/>
    </source>
</evidence>
<evidence type="ECO:0000256" key="4">
    <source>
        <dbReference type="ARBA" id="ARBA00022679"/>
    </source>
</evidence>
<evidence type="ECO:0000256" key="1">
    <source>
        <dbReference type="ARBA" id="ARBA00004922"/>
    </source>
</evidence>
<comment type="subcellular location">
    <subcellularLocation>
        <location evidence="5">Golgi apparatus</location>
        <location evidence="5">Golgi stack membrane</location>
        <topology evidence="5">Single-pass type II membrane protein</topology>
    </subcellularLocation>
</comment>
<dbReference type="SUPFAM" id="SSF53756">
    <property type="entry name" value="UDP-Glycosyltransferase/glycogen phosphorylase"/>
    <property type="match status" value="1"/>
</dbReference>